<dbReference type="PANTHER" id="PTHR24346">
    <property type="entry name" value="MAP/MICROTUBULE AFFINITY-REGULATING KINASE"/>
    <property type="match status" value="1"/>
</dbReference>
<dbReference type="Gene3D" id="1.10.510.10">
    <property type="entry name" value="Transferase(Phosphotransferase) domain 1"/>
    <property type="match status" value="1"/>
</dbReference>
<proteinExistence type="predicted"/>
<comment type="caution">
    <text evidence="5">The sequence shown here is derived from an EMBL/GenBank/DDBJ whole genome shotgun (WGS) entry which is preliminary data.</text>
</comment>
<dbReference type="Proteomes" id="UP000794436">
    <property type="component" value="Unassembled WGS sequence"/>
</dbReference>
<evidence type="ECO:0000313" key="5">
    <source>
        <dbReference type="EMBL" id="TMW56370.1"/>
    </source>
</evidence>
<dbReference type="EMBL" id="SPLM01000145">
    <property type="protein sequence ID" value="TMW56370.1"/>
    <property type="molecule type" value="Genomic_DNA"/>
</dbReference>
<gene>
    <name evidence="5" type="ORF">Poli38472_006380</name>
</gene>
<dbReference type="AlphaFoldDB" id="A0A8K1FAL8"/>
<evidence type="ECO:0000256" key="2">
    <source>
        <dbReference type="ARBA" id="ARBA00022840"/>
    </source>
</evidence>
<dbReference type="CDD" id="cd14008">
    <property type="entry name" value="STKc_LKB1_CaMKK"/>
    <property type="match status" value="1"/>
</dbReference>
<dbReference type="OrthoDB" id="68483at2759"/>
<feature type="domain" description="Protein kinase" evidence="4">
    <location>
        <begin position="27"/>
        <end position="358"/>
    </location>
</feature>
<dbReference type="GO" id="GO:0004674">
    <property type="term" value="F:protein serine/threonine kinase activity"/>
    <property type="evidence" value="ECO:0007669"/>
    <property type="project" value="TreeGrafter"/>
</dbReference>
<dbReference type="PANTHER" id="PTHR24346:SF30">
    <property type="entry name" value="MATERNAL EMBRYONIC LEUCINE ZIPPER KINASE"/>
    <property type="match status" value="1"/>
</dbReference>
<dbReference type="InterPro" id="IPR008271">
    <property type="entry name" value="Ser/Thr_kinase_AS"/>
</dbReference>
<dbReference type="PROSITE" id="PS00108">
    <property type="entry name" value="PROTEIN_KINASE_ST"/>
    <property type="match status" value="1"/>
</dbReference>
<keyword evidence="2" id="KW-0067">ATP-binding</keyword>
<organism evidence="5 6">
    <name type="scientific">Pythium oligandrum</name>
    <name type="common">Mycoparasitic fungus</name>
    <dbReference type="NCBI Taxonomy" id="41045"/>
    <lineage>
        <taxon>Eukaryota</taxon>
        <taxon>Sar</taxon>
        <taxon>Stramenopiles</taxon>
        <taxon>Oomycota</taxon>
        <taxon>Peronosporomycetes</taxon>
        <taxon>Pythiales</taxon>
        <taxon>Pythiaceae</taxon>
        <taxon>Pythium</taxon>
    </lineage>
</organism>
<evidence type="ECO:0000313" key="6">
    <source>
        <dbReference type="Proteomes" id="UP000794436"/>
    </source>
</evidence>
<protein>
    <recommendedName>
        <fullName evidence="4">Protein kinase domain-containing protein</fullName>
    </recommendedName>
</protein>
<dbReference type="GO" id="GO:0005524">
    <property type="term" value="F:ATP binding"/>
    <property type="evidence" value="ECO:0007669"/>
    <property type="project" value="UniProtKB-KW"/>
</dbReference>
<dbReference type="FunFam" id="1.10.510.10:FF:000571">
    <property type="entry name" value="Maternal embryonic leucine zipper kinase"/>
    <property type="match status" value="1"/>
</dbReference>
<feature type="region of interest" description="Disordered" evidence="3">
    <location>
        <begin position="49"/>
        <end position="90"/>
    </location>
</feature>
<dbReference type="SUPFAM" id="SSF56112">
    <property type="entry name" value="Protein kinase-like (PK-like)"/>
    <property type="match status" value="1"/>
</dbReference>
<sequence>MRRWDIVETRHVLKRKTADGVKCVNNYRLQRTLGQGRFAKVKLCERIATPPAETTTTTGDDDGDLPPPPPPPSSLSLKAAPQPPPPSKGREFAVKIFSKKSLVKIKEYVSQRVDGEDAARMRVVTALDRVRDEVQIMRSLYHRNIVLLFEVIEAEDDDKIYLVLEYMPTGPCMVFKKEAQEFTSPITQGVLTEELAQAHTRDILNGLSYLHRRGICHRDLKPDNILLNTTGRCHLSDFGCALACSVDKRGDILRPLVTDTIGTYQFLAPECCSGEPYDPFAVDVWAVGMILFIFLFGKLPFEASGTKELFDEITSLDIAVHLEGREIPPQCRDLLVRLLQRNASDRITLAAALGHPWLVEDDNEEPLSF</sequence>
<dbReference type="Gene3D" id="3.30.200.20">
    <property type="entry name" value="Phosphorylase Kinase, domain 1"/>
    <property type="match status" value="1"/>
</dbReference>
<accession>A0A8K1FAL8</accession>
<evidence type="ECO:0000259" key="4">
    <source>
        <dbReference type="PROSITE" id="PS50011"/>
    </source>
</evidence>
<dbReference type="InterPro" id="IPR011009">
    <property type="entry name" value="Kinase-like_dom_sf"/>
</dbReference>
<dbReference type="GO" id="GO:0005737">
    <property type="term" value="C:cytoplasm"/>
    <property type="evidence" value="ECO:0007669"/>
    <property type="project" value="TreeGrafter"/>
</dbReference>
<evidence type="ECO:0000256" key="1">
    <source>
        <dbReference type="ARBA" id="ARBA00022741"/>
    </source>
</evidence>
<keyword evidence="1" id="KW-0547">Nucleotide-binding</keyword>
<dbReference type="PROSITE" id="PS50011">
    <property type="entry name" value="PROTEIN_KINASE_DOM"/>
    <property type="match status" value="1"/>
</dbReference>
<evidence type="ECO:0000256" key="3">
    <source>
        <dbReference type="SAM" id="MobiDB-lite"/>
    </source>
</evidence>
<dbReference type="InterPro" id="IPR000719">
    <property type="entry name" value="Prot_kinase_dom"/>
</dbReference>
<name>A0A8K1FAL8_PYTOL</name>
<keyword evidence="6" id="KW-1185">Reference proteome</keyword>
<dbReference type="Pfam" id="PF00069">
    <property type="entry name" value="Pkinase"/>
    <property type="match status" value="1"/>
</dbReference>
<reference evidence="5" key="1">
    <citation type="submission" date="2019-03" db="EMBL/GenBank/DDBJ databases">
        <title>Long read genome sequence of the mycoparasitic Pythium oligandrum ATCC 38472 isolated from sugarbeet rhizosphere.</title>
        <authorList>
            <person name="Gaulin E."/>
        </authorList>
    </citation>
    <scope>NUCLEOTIDE SEQUENCE</scope>
    <source>
        <strain evidence="5">ATCC 38472_TT</strain>
    </source>
</reference>
<dbReference type="SMART" id="SM00220">
    <property type="entry name" value="S_TKc"/>
    <property type="match status" value="1"/>
</dbReference>
<dbReference type="GO" id="GO:0035556">
    <property type="term" value="P:intracellular signal transduction"/>
    <property type="evidence" value="ECO:0007669"/>
    <property type="project" value="TreeGrafter"/>
</dbReference>
<feature type="compositionally biased region" description="Low complexity" evidence="3">
    <location>
        <begin position="49"/>
        <end position="58"/>
    </location>
</feature>